<feature type="domain" description="Integrase zinc-binding" evidence="8">
    <location>
        <begin position="85"/>
        <end position="135"/>
    </location>
</feature>
<keyword evidence="4" id="KW-0255">Endonuclease</keyword>
<dbReference type="Pfam" id="PF17917">
    <property type="entry name" value="RT_RNaseH"/>
    <property type="match status" value="1"/>
</dbReference>
<protein>
    <submittedName>
        <fullName evidence="9">Uncharacterized protein</fullName>
    </submittedName>
</protein>
<evidence type="ECO:0000256" key="4">
    <source>
        <dbReference type="ARBA" id="ARBA00022759"/>
    </source>
</evidence>
<evidence type="ECO:0000256" key="6">
    <source>
        <dbReference type="ARBA" id="ARBA00022918"/>
    </source>
</evidence>
<dbReference type="EMBL" id="JARYMX010000001">
    <property type="protein sequence ID" value="KAJ9566978.1"/>
    <property type="molecule type" value="Genomic_DNA"/>
</dbReference>
<dbReference type="PANTHER" id="PTHR37984">
    <property type="entry name" value="PROTEIN CBG26694"/>
    <property type="match status" value="1"/>
</dbReference>
<feature type="domain" description="Reverse transcriptase RNase H-like" evidence="7">
    <location>
        <begin position="3"/>
        <end position="52"/>
    </location>
</feature>
<dbReference type="SUPFAM" id="SSF56672">
    <property type="entry name" value="DNA/RNA polymerases"/>
    <property type="match status" value="1"/>
</dbReference>
<comment type="caution">
    <text evidence="9">The sequence shown here is derived from an EMBL/GenBank/DDBJ whole genome shotgun (WGS) entry which is preliminary data.</text>
</comment>
<accession>A0AA38UBY1</accession>
<dbReference type="InterPro" id="IPR036397">
    <property type="entry name" value="RNaseH_sf"/>
</dbReference>
<dbReference type="GO" id="GO:0003964">
    <property type="term" value="F:RNA-directed DNA polymerase activity"/>
    <property type="evidence" value="ECO:0007669"/>
    <property type="project" value="UniProtKB-KW"/>
</dbReference>
<keyword evidence="10" id="KW-1185">Reference proteome</keyword>
<keyword evidence="2" id="KW-0548">Nucleotidyltransferase</keyword>
<evidence type="ECO:0000313" key="10">
    <source>
        <dbReference type="Proteomes" id="UP001172457"/>
    </source>
</evidence>
<gene>
    <name evidence="9" type="ORF">OSB04_002944</name>
</gene>
<sequence>MAVVVLAIKILRHYLYGVKCQIYTDHKSLQHLLNQKELNMRQRRWVEILSDYDCEILYHPGKVNVVADALSRKGNKHAPDIVALRISVEAHKSRYSVHPGTNKMYRDLKQVYWWPGMKKDIAYFVETCVTCLQVKIEHQRPYGKLQQLPIPEWTWENVTMDFVTKLPRTPRGHDTIWVVVDRLSKSAHFLPMKETYTMERLVKLYIAEVVWLHGIHLSIVSN</sequence>
<evidence type="ECO:0000256" key="3">
    <source>
        <dbReference type="ARBA" id="ARBA00022722"/>
    </source>
</evidence>
<dbReference type="GO" id="GO:0003676">
    <property type="term" value="F:nucleic acid binding"/>
    <property type="evidence" value="ECO:0007669"/>
    <property type="project" value="InterPro"/>
</dbReference>
<dbReference type="SUPFAM" id="SSF53098">
    <property type="entry name" value="Ribonuclease H-like"/>
    <property type="match status" value="1"/>
</dbReference>
<dbReference type="Gene3D" id="1.10.340.70">
    <property type="match status" value="1"/>
</dbReference>
<evidence type="ECO:0000313" key="9">
    <source>
        <dbReference type="EMBL" id="KAJ9566978.1"/>
    </source>
</evidence>
<dbReference type="InterPro" id="IPR041373">
    <property type="entry name" value="RT_RNaseH"/>
</dbReference>
<evidence type="ECO:0000256" key="2">
    <source>
        <dbReference type="ARBA" id="ARBA00022695"/>
    </source>
</evidence>
<organism evidence="9 10">
    <name type="scientific">Centaurea solstitialis</name>
    <name type="common">yellow star-thistle</name>
    <dbReference type="NCBI Taxonomy" id="347529"/>
    <lineage>
        <taxon>Eukaryota</taxon>
        <taxon>Viridiplantae</taxon>
        <taxon>Streptophyta</taxon>
        <taxon>Embryophyta</taxon>
        <taxon>Tracheophyta</taxon>
        <taxon>Spermatophyta</taxon>
        <taxon>Magnoliopsida</taxon>
        <taxon>eudicotyledons</taxon>
        <taxon>Gunneridae</taxon>
        <taxon>Pentapetalae</taxon>
        <taxon>asterids</taxon>
        <taxon>campanulids</taxon>
        <taxon>Asterales</taxon>
        <taxon>Asteraceae</taxon>
        <taxon>Carduoideae</taxon>
        <taxon>Cardueae</taxon>
        <taxon>Centaureinae</taxon>
        <taxon>Centaurea</taxon>
    </lineage>
</organism>
<dbReference type="GO" id="GO:0004519">
    <property type="term" value="F:endonuclease activity"/>
    <property type="evidence" value="ECO:0007669"/>
    <property type="project" value="UniProtKB-KW"/>
</dbReference>
<keyword evidence="5" id="KW-0378">Hydrolase</keyword>
<keyword evidence="3" id="KW-0540">Nuclease</keyword>
<evidence type="ECO:0000259" key="7">
    <source>
        <dbReference type="Pfam" id="PF17917"/>
    </source>
</evidence>
<keyword evidence="6" id="KW-0695">RNA-directed DNA polymerase</keyword>
<dbReference type="AlphaFoldDB" id="A0AA38UBY1"/>
<proteinExistence type="predicted"/>
<dbReference type="Proteomes" id="UP001172457">
    <property type="component" value="Chromosome 1"/>
</dbReference>
<evidence type="ECO:0000256" key="5">
    <source>
        <dbReference type="ARBA" id="ARBA00022801"/>
    </source>
</evidence>
<reference evidence="9" key="1">
    <citation type="submission" date="2023-03" db="EMBL/GenBank/DDBJ databases">
        <title>Chromosome-scale reference genome and RAD-based genetic map of yellow starthistle (Centaurea solstitialis) reveal putative structural variation and QTLs associated with invader traits.</title>
        <authorList>
            <person name="Reatini B."/>
            <person name="Cang F.A."/>
            <person name="Jiang Q."/>
            <person name="Mckibben M.T.W."/>
            <person name="Barker M.S."/>
            <person name="Rieseberg L.H."/>
            <person name="Dlugosch K.M."/>
        </authorList>
    </citation>
    <scope>NUCLEOTIDE SEQUENCE</scope>
    <source>
        <strain evidence="9">CAN-66</strain>
        <tissue evidence="9">Leaf</tissue>
    </source>
</reference>
<evidence type="ECO:0000256" key="1">
    <source>
        <dbReference type="ARBA" id="ARBA00022679"/>
    </source>
</evidence>
<dbReference type="Gene3D" id="3.30.420.10">
    <property type="entry name" value="Ribonuclease H-like superfamily/Ribonuclease H"/>
    <property type="match status" value="1"/>
</dbReference>
<keyword evidence="1" id="KW-0808">Transferase</keyword>
<name>A0AA38UBY1_9ASTR</name>
<dbReference type="GO" id="GO:0016787">
    <property type="term" value="F:hydrolase activity"/>
    <property type="evidence" value="ECO:0007669"/>
    <property type="project" value="UniProtKB-KW"/>
</dbReference>
<dbReference type="InterPro" id="IPR043502">
    <property type="entry name" value="DNA/RNA_pol_sf"/>
</dbReference>
<dbReference type="InterPro" id="IPR050951">
    <property type="entry name" value="Retrovirus_Pol_polyprotein"/>
</dbReference>
<dbReference type="InterPro" id="IPR041588">
    <property type="entry name" value="Integrase_H2C2"/>
</dbReference>
<dbReference type="CDD" id="cd09274">
    <property type="entry name" value="RNase_HI_RT_Ty3"/>
    <property type="match status" value="1"/>
</dbReference>
<dbReference type="Pfam" id="PF17921">
    <property type="entry name" value="Integrase_H2C2"/>
    <property type="match status" value="1"/>
</dbReference>
<dbReference type="InterPro" id="IPR012337">
    <property type="entry name" value="RNaseH-like_sf"/>
</dbReference>
<evidence type="ECO:0000259" key="8">
    <source>
        <dbReference type="Pfam" id="PF17921"/>
    </source>
</evidence>
<dbReference type="PANTHER" id="PTHR37984:SF5">
    <property type="entry name" value="PROTEIN NYNRIN-LIKE"/>
    <property type="match status" value="1"/>
</dbReference>